<organism evidence="17 18">
    <name type="scientific">Brassica oleracea var. oleracea</name>
    <dbReference type="NCBI Taxonomy" id="109376"/>
    <lineage>
        <taxon>Eukaryota</taxon>
        <taxon>Viridiplantae</taxon>
        <taxon>Streptophyta</taxon>
        <taxon>Embryophyta</taxon>
        <taxon>Tracheophyta</taxon>
        <taxon>Spermatophyta</taxon>
        <taxon>Magnoliopsida</taxon>
        <taxon>eudicotyledons</taxon>
        <taxon>Gunneridae</taxon>
        <taxon>Pentapetalae</taxon>
        <taxon>rosids</taxon>
        <taxon>malvids</taxon>
        <taxon>Brassicales</taxon>
        <taxon>Brassicaceae</taxon>
        <taxon>Brassiceae</taxon>
        <taxon>Brassica</taxon>
    </lineage>
</organism>
<evidence type="ECO:0000256" key="9">
    <source>
        <dbReference type="ARBA" id="ARBA00023015"/>
    </source>
</evidence>
<evidence type="ECO:0000256" key="11">
    <source>
        <dbReference type="ARBA" id="ARBA00023163"/>
    </source>
</evidence>
<keyword evidence="14" id="KW-0175">Coiled coil</keyword>
<evidence type="ECO:0000256" key="7">
    <source>
        <dbReference type="ARBA" id="ARBA00023004"/>
    </source>
</evidence>
<feature type="region of interest" description="Disordered" evidence="15">
    <location>
        <begin position="607"/>
        <end position="710"/>
    </location>
</feature>
<evidence type="ECO:0000256" key="8">
    <source>
        <dbReference type="ARBA" id="ARBA00023014"/>
    </source>
</evidence>
<comment type="miscellaneous">
    <text evidence="13">Although plant and algal NBP35 proteins lack the characteristic CXXC motif in the C-terminus, thought to be required for Fe-S cluster binding, they can bind a [4Fe-4S] cluster in the C-terminus. Also, in this linage, no CFD1 partner protein homolog as found in other eukaryotes can be found.</text>
</comment>
<dbReference type="eggNOG" id="KOG3022">
    <property type="taxonomic scope" value="Eukaryota"/>
</dbReference>
<feature type="coiled-coil region" evidence="14">
    <location>
        <begin position="474"/>
        <end position="529"/>
    </location>
</feature>
<name>A0A0D3AC75_BRAOL</name>
<feature type="compositionally biased region" description="Low complexity" evidence="15">
    <location>
        <begin position="669"/>
        <end position="691"/>
    </location>
</feature>
<dbReference type="InterPro" id="IPR019591">
    <property type="entry name" value="Mrp/NBP35_ATP-bd"/>
</dbReference>
<dbReference type="GO" id="GO:0046872">
    <property type="term" value="F:metal ion binding"/>
    <property type="evidence" value="ECO:0007669"/>
    <property type="project" value="UniProtKB-KW"/>
</dbReference>
<dbReference type="SUPFAM" id="SSF52540">
    <property type="entry name" value="P-loop containing nucleoside triphosphate hydrolases"/>
    <property type="match status" value="1"/>
</dbReference>
<feature type="compositionally biased region" description="Basic and acidic residues" evidence="15">
    <location>
        <begin position="616"/>
        <end position="635"/>
    </location>
</feature>
<dbReference type="InterPro" id="IPR057075">
    <property type="entry name" value="bHLH_IRO3"/>
</dbReference>
<keyword evidence="11" id="KW-0804">Transcription</keyword>
<keyword evidence="8 13" id="KW-0411">Iron-sulfur</keyword>
<dbReference type="GO" id="GO:0051539">
    <property type="term" value="F:4 iron, 4 sulfur cluster binding"/>
    <property type="evidence" value="ECO:0007669"/>
    <property type="project" value="UniProtKB-UniRule"/>
</dbReference>
<dbReference type="Pfam" id="PF10609">
    <property type="entry name" value="ParA"/>
    <property type="match status" value="2"/>
</dbReference>
<evidence type="ECO:0000256" key="2">
    <source>
        <dbReference type="ARBA" id="ARBA00022485"/>
    </source>
</evidence>
<dbReference type="Gramene" id="Bo1g112310.1">
    <property type="protein sequence ID" value="Bo1g112310.1"/>
    <property type="gene ID" value="Bo1g112310"/>
</dbReference>
<evidence type="ECO:0000256" key="10">
    <source>
        <dbReference type="ARBA" id="ARBA00023125"/>
    </source>
</evidence>
<dbReference type="Proteomes" id="UP000032141">
    <property type="component" value="Chromosome C1"/>
</dbReference>
<evidence type="ECO:0000256" key="5">
    <source>
        <dbReference type="ARBA" id="ARBA00022741"/>
    </source>
</evidence>
<keyword evidence="7 13" id="KW-0408">Iron</keyword>
<dbReference type="PROSITE" id="PS50888">
    <property type="entry name" value="BHLH"/>
    <property type="match status" value="1"/>
</dbReference>
<feature type="binding site" evidence="13">
    <location>
        <position position="28"/>
    </location>
    <ligand>
        <name>[4Fe-4S] cluster</name>
        <dbReference type="ChEBI" id="CHEBI:49883"/>
        <label>1</label>
    </ligand>
</feature>
<keyword evidence="4 13" id="KW-0479">Metal-binding</keyword>
<dbReference type="Pfam" id="PF23177">
    <property type="entry name" value="bHLH_IRO3"/>
    <property type="match status" value="1"/>
</dbReference>
<dbReference type="GO" id="GO:0003677">
    <property type="term" value="F:DNA binding"/>
    <property type="evidence" value="ECO:0007669"/>
    <property type="project" value="UniProtKB-KW"/>
</dbReference>
<keyword evidence="9" id="KW-0805">Transcription regulation</keyword>
<dbReference type="InterPro" id="IPR011598">
    <property type="entry name" value="bHLH_dom"/>
</dbReference>
<dbReference type="CDD" id="cd02037">
    <property type="entry name" value="Mrp_NBP35"/>
    <property type="match status" value="1"/>
</dbReference>
<dbReference type="GO" id="GO:0005634">
    <property type="term" value="C:nucleus"/>
    <property type="evidence" value="ECO:0007669"/>
    <property type="project" value="UniProtKB-SubCell"/>
</dbReference>
<dbReference type="Gene3D" id="4.10.280.10">
    <property type="entry name" value="Helix-loop-helix DNA-binding domain"/>
    <property type="match status" value="1"/>
</dbReference>
<sequence>MENGEIPENANEHCPGPQSETAGKSDSCAGCPNQEVCATAPKGPDPDLVAIAERMSTVKHKILVLSGKGGVGKSTFSAQLSFALAGMDHQVGLMDIDICGPSMPKMLGLEGHEIHQSNLGWSPVYVEDNLGVMSIGFMLPNSDEAVVWRGPRKNALIKQFLKDVYWGEIDYLVVDAPPGTSDEHISIVQYLQATGIDGAIIVTTPQEVSLIDVRKEVSFCKKVGVPVLGVVENMSGLCQPLADVTFMKVQSELGLSVDVTHEVISCLRKNAPELVNVLVYSEVFDRSGGGAERMCREMGVPFLGSVPLDPQLCKAAEQGKSCFEGDNKCSVSAPALKSIIEKVVALIKDEDGEHTKSGASTNEQQESFFVEPCLCLHLNRICPLPSILPAGESVQSLPPIDRLQLTSSSLGFRSPLAKLGASSIKFSEVMDVSARKSQKAGREKLRREKLNEHFVELGNVLDPDRPKNDKATILTDTLQLLKELTSEVNKLKSEYTALTDESRELTQEKNDLREEKTSLKSDIENLNLQYQQRLRSMSPWGAAMDHTVMMAPPPSFPYPMPMAMPPGSIPMHHPPMPSYTYFGNQNPSMMPAPYMPYMPPNTVVEQQSVHIPQNTRSREPRAKVSRESRSDKAEDSNDVATQLELKTPGSTSDKDTSQRPEKSKRCKRNSNNNNSVEESSHSSKCSSSPSVRDNTSSSSVAGGLKPDDAK</sequence>
<dbReference type="HAMAP" id="MF_03038">
    <property type="entry name" value="NUBP1"/>
    <property type="match status" value="1"/>
</dbReference>
<dbReference type="Gene3D" id="3.40.50.300">
    <property type="entry name" value="P-loop containing nucleotide triphosphate hydrolases"/>
    <property type="match status" value="1"/>
</dbReference>
<keyword evidence="12" id="KW-0539">Nucleus</keyword>
<keyword evidence="2 13" id="KW-0004">4Fe-4S</keyword>
<keyword evidence="6 13" id="KW-0067">ATP-binding</keyword>
<evidence type="ECO:0000313" key="18">
    <source>
        <dbReference type="Proteomes" id="UP000032141"/>
    </source>
</evidence>
<dbReference type="GO" id="GO:0046983">
    <property type="term" value="F:protein dimerization activity"/>
    <property type="evidence" value="ECO:0007669"/>
    <property type="project" value="InterPro"/>
</dbReference>
<dbReference type="PANTHER" id="PTHR23264">
    <property type="entry name" value="NUCLEOTIDE-BINDING PROTEIN NBP35 YEAST -RELATED"/>
    <property type="match status" value="1"/>
</dbReference>
<dbReference type="SMART" id="SM00353">
    <property type="entry name" value="HLH"/>
    <property type="match status" value="1"/>
</dbReference>
<evidence type="ECO:0000256" key="1">
    <source>
        <dbReference type="ARBA" id="ARBA00004123"/>
    </source>
</evidence>
<keyword evidence="18" id="KW-1185">Reference proteome</keyword>
<dbReference type="GO" id="GO:0005829">
    <property type="term" value="C:cytosol"/>
    <property type="evidence" value="ECO:0007669"/>
    <property type="project" value="TreeGrafter"/>
</dbReference>
<feature type="binding site" evidence="13">
    <location>
        <begin position="67"/>
        <end position="74"/>
    </location>
    <ligand>
        <name>ATP</name>
        <dbReference type="ChEBI" id="CHEBI:30616"/>
    </ligand>
</feature>
<feature type="compositionally biased region" description="Basic and acidic residues" evidence="15">
    <location>
        <begin position="652"/>
        <end position="663"/>
    </location>
</feature>
<dbReference type="InterPro" id="IPR036638">
    <property type="entry name" value="HLH_DNA-bd_sf"/>
</dbReference>
<proteinExistence type="inferred from homology"/>
<reference evidence="17" key="2">
    <citation type="submission" date="2015-03" db="UniProtKB">
        <authorList>
            <consortium name="EnsemblPlants"/>
        </authorList>
    </citation>
    <scope>IDENTIFICATION</scope>
</reference>
<comment type="subcellular location">
    <subcellularLocation>
        <location evidence="13">Cytoplasm</location>
    </subcellularLocation>
    <subcellularLocation>
        <location evidence="1">Nucleus</location>
    </subcellularLocation>
</comment>
<dbReference type="InterPro" id="IPR027417">
    <property type="entry name" value="P-loop_NTPase"/>
</dbReference>
<evidence type="ECO:0000256" key="14">
    <source>
        <dbReference type="SAM" id="Coils"/>
    </source>
</evidence>
<feature type="binding site" evidence="13">
    <location>
        <position position="31"/>
    </location>
    <ligand>
        <name>[4Fe-4S] cluster</name>
        <dbReference type="ChEBI" id="CHEBI:49883"/>
        <label>1</label>
    </ligand>
</feature>
<keyword evidence="5 13" id="KW-0547">Nucleotide-binding</keyword>
<dbReference type="PANTHER" id="PTHR23264:SF19">
    <property type="entry name" value="CYTOSOLIC FE-S CLUSTER ASSEMBLY FACTOR NUBP2"/>
    <property type="match status" value="1"/>
</dbReference>
<dbReference type="PROSITE" id="PS01215">
    <property type="entry name" value="MRP"/>
    <property type="match status" value="1"/>
</dbReference>
<dbReference type="GO" id="GO:0016226">
    <property type="term" value="P:iron-sulfur cluster assembly"/>
    <property type="evidence" value="ECO:0007669"/>
    <property type="project" value="UniProtKB-UniRule"/>
</dbReference>
<dbReference type="GO" id="GO:0005524">
    <property type="term" value="F:ATP binding"/>
    <property type="evidence" value="ECO:0007669"/>
    <property type="project" value="UniProtKB-KW"/>
</dbReference>
<dbReference type="HOGENOM" id="CLU_024023_0_0_1"/>
<comment type="subunit">
    <text evidence="13">Homodimer and homotetramer. Predominantly homodimeric.</text>
</comment>
<dbReference type="STRING" id="109376.A0A0D3AC75"/>
<comment type="similarity">
    <text evidence="13">Belongs to the Mrp/NBP35 ATP-binding proteins family. NUBP1/NBP35 subfamily.</text>
</comment>
<feature type="region of interest" description="Disordered" evidence="15">
    <location>
        <begin position="1"/>
        <end position="27"/>
    </location>
</feature>
<evidence type="ECO:0000256" key="13">
    <source>
        <dbReference type="HAMAP-Rule" id="MF_03038"/>
    </source>
</evidence>
<evidence type="ECO:0000256" key="3">
    <source>
        <dbReference type="ARBA" id="ARBA00022490"/>
    </source>
</evidence>
<accession>A0A0D3AC75</accession>
<dbReference type="CDD" id="cd11446">
    <property type="entry name" value="bHLH_AtILR3_like"/>
    <property type="match status" value="1"/>
</dbReference>
<dbReference type="AlphaFoldDB" id="A0A0D3AC75"/>
<evidence type="ECO:0000259" key="16">
    <source>
        <dbReference type="PROSITE" id="PS50888"/>
    </source>
</evidence>
<dbReference type="GO" id="GO:0140663">
    <property type="term" value="F:ATP-dependent FeS chaperone activity"/>
    <property type="evidence" value="ECO:0007669"/>
    <property type="project" value="InterPro"/>
</dbReference>
<feature type="binding site" evidence="13">
    <location>
        <position position="37"/>
    </location>
    <ligand>
        <name>[4Fe-4S] cluster</name>
        <dbReference type="ChEBI" id="CHEBI:49883"/>
        <label>1</label>
    </ligand>
</feature>
<keyword evidence="10" id="KW-0238">DNA-binding</keyword>
<comment type="function">
    <text evidence="13">Component of the cytosolic iron-sulfur (Fe-S) protein assembly (CIA) machinery. Required for maturation of extramitochondrial Fe-S proteins. Functions as Fe-S scaffold, mediating the de novo assembly of an Fe-S cluster and its transfer to target apoproteins. Essential for embryo development.</text>
</comment>
<dbReference type="InterPro" id="IPR028601">
    <property type="entry name" value="NUBP1/Nbp35"/>
</dbReference>
<evidence type="ECO:0000256" key="15">
    <source>
        <dbReference type="SAM" id="MobiDB-lite"/>
    </source>
</evidence>
<dbReference type="OMA" id="HTIMMAP"/>
<evidence type="ECO:0000256" key="4">
    <source>
        <dbReference type="ARBA" id="ARBA00022723"/>
    </source>
</evidence>
<feature type="binding site" evidence="13">
    <location>
        <position position="14"/>
    </location>
    <ligand>
        <name>[4Fe-4S] cluster</name>
        <dbReference type="ChEBI" id="CHEBI:49883"/>
        <label>1</label>
    </ligand>
</feature>
<protein>
    <recommendedName>
        <fullName evidence="13">Cytosolic Fe-S cluster assembly factor NBP35</fullName>
    </recommendedName>
</protein>
<dbReference type="InterPro" id="IPR033756">
    <property type="entry name" value="YlxH/NBP35"/>
</dbReference>
<feature type="domain" description="BHLH" evidence="16">
    <location>
        <begin position="434"/>
        <end position="484"/>
    </location>
</feature>
<dbReference type="InterPro" id="IPR000808">
    <property type="entry name" value="Mrp-like_CS"/>
</dbReference>
<dbReference type="HAMAP" id="MF_02040">
    <property type="entry name" value="Mrp_NBP35"/>
    <property type="match status" value="1"/>
</dbReference>
<dbReference type="SUPFAM" id="SSF47459">
    <property type="entry name" value="HLH, helix-loop-helix DNA-binding domain"/>
    <property type="match status" value="1"/>
</dbReference>
<keyword evidence="3 13" id="KW-0963">Cytoplasm</keyword>
<reference evidence="17 18" key="1">
    <citation type="journal article" date="2014" name="Genome Biol.">
        <title>Transcriptome and methylome profiling reveals relics of genome dominance in the mesopolyploid Brassica oleracea.</title>
        <authorList>
            <person name="Parkin I.A."/>
            <person name="Koh C."/>
            <person name="Tang H."/>
            <person name="Robinson S.J."/>
            <person name="Kagale S."/>
            <person name="Clarke W.E."/>
            <person name="Town C.D."/>
            <person name="Nixon J."/>
            <person name="Krishnakumar V."/>
            <person name="Bidwell S.L."/>
            <person name="Denoeud F."/>
            <person name="Belcram H."/>
            <person name="Links M.G."/>
            <person name="Just J."/>
            <person name="Clarke C."/>
            <person name="Bender T."/>
            <person name="Huebert T."/>
            <person name="Mason A.S."/>
            <person name="Pires J.C."/>
            <person name="Barker G."/>
            <person name="Moore J."/>
            <person name="Walley P.G."/>
            <person name="Manoli S."/>
            <person name="Batley J."/>
            <person name="Edwards D."/>
            <person name="Nelson M.N."/>
            <person name="Wang X."/>
            <person name="Paterson A.H."/>
            <person name="King G."/>
            <person name="Bancroft I."/>
            <person name="Chalhoub B."/>
            <person name="Sharpe A.G."/>
        </authorList>
    </citation>
    <scope>NUCLEOTIDE SEQUENCE</scope>
    <source>
        <strain evidence="17 18">cv. TO1000</strain>
    </source>
</reference>
<dbReference type="EnsemblPlants" id="Bo1g112310.1">
    <property type="protein sequence ID" value="Bo1g112310.1"/>
    <property type="gene ID" value="Bo1g112310"/>
</dbReference>
<comment type="cofactor">
    <cofactor evidence="13">
        <name>[4Fe-4S] cluster</name>
        <dbReference type="ChEBI" id="CHEBI:49883"/>
    </cofactor>
    <text evidence="13">Binds 3 [4Fe-4S] clusters per homodimer. Contains two stable clusters in the N-termini and one labile, bridging cluster between subunits of the homodimer.</text>
</comment>
<evidence type="ECO:0000256" key="12">
    <source>
        <dbReference type="ARBA" id="ARBA00023242"/>
    </source>
</evidence>
<gene>
    <name evidence="13" type="primary">NBP35</name>
</gene>
<evidence type="ECO:0000256" key="6">
    <source>
        <dbReference type="ARBA" id="ARBA00022840"/>
    </source>
</evidence>
<evidence type="ECO:0000313" key="17">
    <source>
        <dbReference type="EnsemblPlants" id="Bo1g112310.1"/>
    </source>
</evidence>